<keyword evidence="8 9" id="KW-0472">Membrane</keyword>
<dbReference type="GO" id="GO:0005471">
    <property type="term" value="F:ATP:ADP antiporter activity"/>
    <property type="evidence" value="ECO:0007669"/>
    <property type="project" value="InterPro"/>
</dbReference>
<comment type="subcellular location">
    <subcellularLocation>
        <location evidence="1 9">Membrane</location>
        <topology evidence="1 9">Multi-pass membrane protein</topology>
    </subcellularLocation>
</comment>
<name>A0AAV9IQV1_CYACA</name>
<evidence type="ECO:0000313" key="12">
    <source>
        <dbReference type="Proteomes" id="UP001301350"/>
    </source>
</evidence>
<feature type="transmembrane region" description="Helical" evidence="9">
    <location>
        <begin position="335"/>
        <end position="354"/>
    </location>
</feature>
<evidence type="ECO:0000256" key="7">
    <source>
        <dbReference type="ARBA" id="ARBA00022989"/>
    </source>
</evidence>
<feature type="transmembrane region" description="Helical" evidence="9">
    <location>
        <begin position="301"/>
        <end position="323"/>
    </location>
</feature>
<dbReference type="EMBL" id="JANCYW010000002">
    <property type="protein sequence ID" value="KAK4534446.1"/>
    <property type="molecule type" value="Genomic_DNA"/>
</dbReference>
<keyword evidence="5 9" id="KW-0547">Nucleotide-binding</keyword>
<keyword evidence="7 9" id="KW-1133">Transmembrane helix</keyword>
<evidence type="ECO:0000256" key="2">
    <source>
        <dbReference type="ARBA" id="ARBA00007127"/>
    </source>
</evidence>
<dbReference type="Pfam" id="PF03219">
    <property type="entry name" value="TLC"/>
    <property type="match status" value="1"/>
</dbReference>
<evidence type="ECO:0000256" key="6">
    <source>
        <dbReference type="ARBA" id="ARBA00022840"/>
    </source>
</evidence>
<evidence type="ECO:0000313" key="11">
    <source>
        <dbReference type="EMBL" id="KAK4534446.1"/>
    </source>
</evidence>
<organism evidence="11 12">
    <name type="scientific">Cyanidium caldarium</name>
    <name type="common">Red alga</name>
    <dbReference type="NCBI Taxonomy" id="2771"/>
    <lineage>
        <taxon>Eukaryota</taxon>
        <taxon>Rhodophyta</taxon>
        <taxon>Bangiophyceae</taxon>
        <taxon>Cyanidiales</taxon>
        <taxon>Cyanidiaceae</taxon>
        <taxon>Cyanidium</taxon>
    </lineage>
</organism>
<feature type="transmembrane region" description="Helical" evidence="9">
    <location>
        <begin position="245"/>
        <end position="265"/>
    </location>
</feature>
<proteinExistence type="inferred from homology"/>
<feature type="transmembrane region" description="Helical" evidence="9">
    <location>
        <begin position="606"/>
        <end position="632"/>
    </location>
</feature>
<dbReference type="InterPro" id="IPR004667">
    <property type="entry name" value="ADP_ATP_car_bac_type"/>
</dbReference>
<feature type="transmembrane region" description="Helical" evidence="9">
    <location>
        <begin position="435"/>
        <end position="453"/>
    </location>
</feature>
<gene>
    <name evidence="11" type="ORF">CDCA_CDCA02G0471</name>
</gene>
<keyword evidence="4 9" id="KW-0812">Transmembrane</keyword>
<accession>A0AAV9IQV1</accession>
<feature type="transmembrane region" description="Helical" evidence="9">
    <location>
        <begin position="203"/>
        <end position="233"/>
    </location>
</feature>
<keyword evidence="12" id="KW-1185">Reference proteome</keyword>
<evidence type="ECO:0000256" key="4">
    <source>
        <dbReference type="ARBA" id="ARBA00022692"/>
    </source>
</evidence>
<feature type="transmembrane region" description="Helical" evidence="9">
    <location>
        <begin position="104"/>
        <end position="122"/>
    </location>
</feature>
<dbReference type="GO" id="GO:0016020">
    <property type="term" value="C:membrane"/>
    <property type="evidence" value="ECO:0007669"/>
    <property type="project" value="UniProtKB-SubCell"/>
</dbReference>
<evidence type="ECO:0000256" key="1">
    <source>
        <dbReference type="ARBA" id="ARBA00004141"/>
    </source>
</evidence>
<evidence type="ECO:0000256" key="3">
    <source>
        <dbReference type="ARBA" id="ARBA00022448"/>
    </source>
</evidence>
<evidence type="ECO:0000256" key="8">
    <source>
        <dbReference type="ARBA" id="ARBA00023136"/>
    </source>
</evidence>
<keyword evidence="6 9" id="KW-0067">ATP-binding</keyword>
<evidence type="ECO:0000256" key="9">
    <source>
        <dbReference type="RuleBase" id="RU363121"/>
    </source>
</evidence>
<feature type="transmembrane region" description="Helical" evidence="9">
    <location>
        <begin position="504"/>
        <end position="527"/>
    </location>
</feature>
<reference evidence="11 12" key="1">
    <citation type="submission" date="2022-07" db="EMBL/GenBank/DDBJ databases">
        <title>Genome-wide signatures of adaptation to extreme environments.</title>
        <authorList>
            <person name="Cho C.H."/>
            <person name="Yoon H.S."/>
        </authorList>
    </citation>
    <scope>NUCLEOTIDE SEQUENCE [LARGE SCALE GENOMIC DNA]</scope>
    <source>
        <strain evidence="11 12">DBV 063 E5</strain>
    </source>
</reference>
<comment type="similarity">
    <text evidence="2 9">Belongs to the ADP/ATP translocase tlc family.</text>
</comment>
<feature type="transmembrane region" description="Helical" evidence="9">
    <location>
        <begin position="473"/>
        <end position="492"/>
    </location>
</feature>
<sequence>MLGFVNGPVLRRVVSAGRGWGVGSVHGEGWPRQARVMAAGRRASWRMADASTSARASAPARIALPAARTVNKHTEVVREVGVKALPVASTAAAVGGGALWGTPLGALVGVAVGTVAAWLAAWQRRRAAARDSSNKEAEALVLRADASAGAGNSRSASGNGADGAADGKLPLRPSNELKKILPLGVMFFCILFNYTILRDTKDVLVVTAAGAEIIPFLKTYANLPAAVAFTVLYSKLTNAFSREQVFYMCIIPFVLFFLSYAWFLYPNMSWLHPTAFVAGVMRHLPASFAPPMAIIGHWTSAVFYTLAELWGSVVVSVLFWGFANEVTTVDEAKKWYPVFGLMANVALIFSGQYVRYVSTVRANLPPGVDGWLISLRYLTGAVAVGGLVILGTFYYMQRKVMTDPTLVDPLRQKKAKTKTKLGLVESAKFLAASSYIRNLALLVIAYGMSINIVEVSWKSRLREQFPDPNAYSVFMGWFSTCTGAFTICMMLAGRLIFRHLGWGVAAMVTPITLGVTGSIFFALTLFARQLSPLVAALGTTPLFLAVLVGAAQNVMSKGSKYSLFDPCKEMAYIPLDPESKSKGKAAIDVIGNPLGKSGGSFIQQGLIFAMGSLAASTPLLAVFLVAIIFMWLAAARTLDKQFAQAMADEARAASAELKQQQQQAGEKAPGIGTETSKSS</sequence>
<dbReference type="PANTHER" id="PTHR31187">
    <property type="match status" value="1"/>
</dbReference>
<feature type="region of interest" description="Disordered" evidence="10">
    <location>
        <begin position="653"/>
        <end position="679"/>
    </location>
</feature>
<dbReference type="PANTHER" id="PTHR31187:SF1">
    <property type="entry name" value="ADP,ATP CARRIER PROTEIN 1"/>
    <property type="match status" value="1"/>
</dbReference>
<evidence type="ECO:0000256" key="5">
    <source>
        <dbReference type="ARBA" id="ARBA00022741"/>
    </source>
</evidence>
<comment type="caution">
    <text evidence="11">The sequence shown here is derived from an EMBL/GenBank/DDBJ whole genome shotgun (WGS) entry which is preliminary data.</text>
</comment>
<dbReference type="NCBIfam" id="TIGR00769">
    <property type="entry name" value="AAA"/>
    <property type="match status" value="1"/>
</dbReference>
<feature type="transmembrane region" description="Helical" evidence="9">
    <location>
        <begin position="374"/>
        <end position="396"/>
    </location>
</feature>
<dbReference type="Proteomes" id="UP001301350">
    <property type="component" value="Unassembled WGS sequence"/>
</dbReference>
<dbReference type="AlphaFoldDB" id="A0AAV9IQV1"/>
<protein>
    <recommendedName>
        <fullName evidence="9">ADP,ATP carrier protein</fullName>
    </recommendedName>
</protein>
<feature type="transmembrane region" description="Helical" evidence="9">
    <location>
        <begin position="180"/>
        <end position="197"/>
    </location>
</feature>
<evidence type="ECO:0000256" key="10">
    <source>
        <dbReference type="SAM" id="MobiDB-lite"/>
    </source>
</evidence>
<keyword evidence="3 9" id="KW-0813">Transport</keyword>
<dbReference type="GO" id="GO:0005524">
    <property type="term" value="F:ATP binding"/>
    <property type="evidence" value="ECO:0007669"/>
    <property type="project" value="UniProtKB-KW"/>
</dbReference>
<feature type="transmembrane region" description="Helical" evidence="9">
    <location>
        <begin position="533"/>
        <end position="551"/>
    </location>
</feature>